<dbReference type="Proteomes" id="UP001595843">
    <property type="component" value="Unassembled WGS sequence"/>
</dbReference>
<dbReference type="RefSeq" id="WP_380705534.1">
    <property type="nucleotide sequence ID" value="NZ_JBHSAP010000015.1"/>
</dbReference>
<dbReference type="EMBL" id="JBHSAP010000015">
    <property type="protein sequence ID" value="MFC4077730.1"/>
    <property type="molecule type" value="Genomic_DNA"/>
</dbReference>
<dbReference type="PANTHER" id="PTHR43333:SF1">
    <property type="entry name" value="D-ISOMER SPECIFIC 2-HYDROXYACID DEHYDROGENASE NAD-BINDING DOMAIN-CONTAINING PROTEIN"/>
    <property type="match status" value="1"/>
</dbReference>
<evidence type="ECO:0000259" key="3">
    <source>
        <dbReference type="Pfam" id="PF02826"/>
    </source>
</evidence>
<reference evidence="5" key="1">
    <citation type="journal article" date="2019" name="Int. J. Syst. Evol. Microbiol.">
        <title>The Global Catalogue of Microorganisms (GCM) 10K type strain sequencing project: providing services to taxonomists for standard genome sequencing and annotation.</title>
        <authorList>
            <consortium name="The Broad Institute Genomics Platform"/>
            <consortium name="The Broad Institute Genome Sequencing Center for Infectious Disease"/>
            <person name="Wu L."/>
            <person name="Ma J."/>
        </authorList>
    </citation>
    <scope>NUCLEOTIDE SEQUENCE [LARGE SCALE GENOMIC DNA]</scope>
    <source>
        <strain evidence="5">IBRC-M 10813</strain>
    </source>
</reference>
<keyword evidence="1" id="KW-0560">Oxidoreductase</keyword>
<accession>A0ABV8JHC6</accession>
<proteinExistence type="predicted"/>
<dbReference type="CDD" id="cd05300">
    <property type="entry name" value="2-Hacid_dh_1"/>
    <property type="match status" value="1"/>
</dbReference>
<dbReference type="Pfam" id="PF02826">
    <property type="entry name" value="2-Hacid_dh_C"/>
    <property type="match status" value="1"/>
</dbReference>
<sequence>MVHVASSARMSDKHRRRLSKMFPKTRFTFCESLDEVLNGAPDADVLITYGEDLDGDRLKGLTGLRWIHIISAGLELLPFAELKERNIHVTNARGIHEIPMGEYAVSAMLQVTRKANDFFRAQQEGRWSREIRVRELFGKTVGIVGAGAIGVGIARRVKPFGVELLGINSNGRNRDPFDEMGDFDFLPELFSRSDFIIVALPLTDATKRRIGQAELACMKADAHLINIARGSVVDEMALLSALREQRIGGAVLDVFEEEPLSPEHPFWEMENVILTPHVAGRSPFYMKRALAIFEDNLPVYLTGEGEWNNPVKLARGY</sequence>
<keyword evidence="5" id="KW-1185">Reference proteome</keyword>
<protein>
    <submittedName>
        <fullName evidence="4">D-2-hydroxyacid dehydrogenase</fullName>
    </submittedName>
</protein>
<feature type="domain" description="D-isomer specific 2-hydroxyacid dehydrogenase NAD-binding" evidence="3">
    <location>
        <begin position="106"/>
        <end position="279"/>
    </location>
</feature>
<evidence type="ECO:0000313" key="4">
    <source>
        <dbReference type="EMBL" id="MFC4077730.1"/>
    </source>
</evidence>
<organism evidence="4 5">
    <name type="scientific">Salinithrix halophila</name>
    <dbReference type="NCBI Taxonomy" id="1485204"/>
    <lineage>
        <taxon>Bacteria</taxon>
        <taxon>Bacillati</taxon>
        <taxon>Bacillota</taxon>
        <taxon>Bacilli</taxon>
        <taxon>Bacillales</taxon>
        <taxon>Thermoactinomycetaceae</taxon>
        <taxon>Salinithrix</taxon>
    </lineage>
</organism>
<dbReference type="SUPFAM" id="SSF51735">
    <property type="entry name" value="NAD(P)-binding Rossmann-fold domains"/>
    <property type="match status" value="1"/>
</dbReference>
<dbReference type="SUPFAM" id="SSF52283">
    <property type="entry name" value="Formate/glycerate dehydrogenase catalytic domain-like"/>
    <property type="match status" value="1"/>
</dbReference>
<name>A0ABV8JHC6_9BACL</name>
<keyword evidence="2" id="KW-0520">NAD</keyword>
<dbReference type="Gene3D" id="3.40.50.720">
    <property type="entry name" value="NAD(P)-binding Rossmann-like Domain"/>
    <property type="match status" value="2"/>
</dbReference>
<dbReference type="InterPro" id="IPR036291">
    <property type="entry name" value="NAD(P)-bd_dom_sf"/>
</dbReference>
<dbReference type="PANTHER" id="PTHR43333">
    <property type="entry name" value="2-HACID_DH_C DOMAIN-CONTAINING PROTEIN"/>
    <property type="match status" value="1"/>
</dbReference>
<evidence type="ECO:0000313" key="5">
    <source>
        <dbReference type="Proteomes" id="UP001595843"/>
    </source>
</evidence>
<evidence type="ECO:0000256" key="2">
    <source>
        <dbReference type="ARBA" id="ARBA00023027"/>
    </source>
</evidence>
<gene>
    <name evidence="4" type="ORF">ACFOUO_13060</name>
</gene>
<evidence type="ECO:0000256" key="1">
    <source>
        <dbReference type="ARBA" id="ARBA00023002"/>
    </source>
</evidence>
<dbReference type="InterPro" id="IPR006140">
    <property type="entry name" value="D-isomer_DH_NAD-bd"/>
</dbReference>
<comment type="caution">
    <text evidence="4">The sequence shown here is derived from an EMBL/GenBank/DDBJ whole genome shotgun (WGS) entry which is preliminary data.</text>
</comment>